<evidence type="ECO:0000313" key="3">
    <source>
        <dbReference type="EMBL" id="KAK8787299.1"/>
    </source>
</evidence>
<proteinExistence type="predicted"/>
<sequence>MGSWWLFLLLSSQLVAQDSVVDATFEIGLRWLRGDSSLFSNAINTTATTTESVAQATLQDAANATTEDARRTDLVRAVTAAEEVTRQSAVTTTTEAVGIRDASTEGSLTDAETADWTTTEEAVPTVPWLVNATLVSPDELALEIAKVPDPMLHMVDNGDGSSSLVVVSGRLGASTTTPAIDTTTFATEPTTPSTTTIPSTTTAAVSNVTSPYQILLDYLRPFIFGRFSVDATTTSPSTTGATTVTLPTAAGTTPPPVPATTFVDPRQSLLVLTTAPTVPEYSNQAASTTDLPTSGAITQDVSTTTQFPAEFRATVDQRPVSVIAAVPSVKTTHAPTSHATTLRQTTATAVSTGGFDVRTPVIVKATTTPQSVQPLTEAPTASFPAVFDLFGASIDPGSQTPASGDYSTPPTAAEEPVYRHFYDPSQLMQTF</sequence>
<name>A0AAQ4FJ79_AMBAM</name>
<keyword evidence="4" id="KW-1185">Reference proteome</keyword>
<feature type="signal peptide" evidence="2">
    <location>
        <begin position="1"/>
        <end position="17"/>
    </location>
</feature>
<comment type="caution">
    <text evidence="3">The sequence shown here is derived from an EMBL/GenBank/DDBJ whole genome shotgun (WGS) entry which is preliminary data.</text>
</comment>
<evidence type="ECO:0008006" key="5">
    <source>
        <dbReference type="Google" id="ProtNLM"/>
    </source>
</evidence>
<evidence type="ECO:0000256" key="2">
    <source>
        <dbReference type="SAM" id="SignalP"/>
    </source>
</evidence>
<gene>
    <name evidence="3" type="ORF">V5799_022926</name>
</gene>
<dbReference type="AlphaFoldDB" id="A0AAQ4FJ79"/>
<feature type="chain" id="PRO_5042932459" description="Secreted protein" evidence="2">
    <location>
        <begin position="18"/>
        <end position="431"/>
    </location>
</feature>
<dbReference type="Proteomes" id="UP001321473">
    <property type="component" value="Unassembled WGS sequence"/>
</dbReference>
<reference evidence="3 4" key="1">
    <citation type="journal article" date="2023" name="Arcadia Sci">
        <title>De novo assembly of a long-read Amblyomma americanum tick genome.</title>
        <authorList>
            <person name="Chou S."/>
            <person name="Poskanzer K.E."/>
            <person name="Rollins M."/>
            <person name="Thuy-Boun P.S."/>
        </authorList>
    </citation>
    <scope>NUCLEOTIDE SEQUENCE [LARGE SCALE GENOMIC DNA]</scope>
    <source>
        <strain evidence="3">F_SG_1</strain>
        <tissue evidence="3">Salivary glands</tissue>
    </source>
</reference>
<feature type="region of interest" description="Disordered" evidence="1">
    <location>
        <begin position="234"/>
        <end position="255"/>
    </location>
</feature>
<feature type="compositionally biased region" description="Low complexity" evidence="1">
    <location>
        <begin position="234"/>
        <end position="252"/>
    </location>
</feature>
<dbReference type="EMBL" id="JARKHS020001948">
    <property type="protein sequence ID" value="KAK8787299.1"/>
    <property type="molecule type" value="Genomic_DNA"/>
</dbReference>
<evidence type="ECO:0000256" key="1">
    <source>
        <dbReference type="SAM" id="MobiDB-lite"/>
    </source>
</evidence>
<protein>
    <recommendedName>
        <fullName evidence="5">Secreted protein</fullName>
    </recommendedName>
</protein>
<organism evidence="3 4">
    <name type="scientific">Amblyomma americanum</name>
    <name type="common">Lone star tick</name>
    <dbReference type="NCBI Taxonomy" id="6943"/>
    <lineage>
        <taxon>Eukaryota</taxon>
        <taxon>Metazoa</taxon>
        <taxon>Ecdysozoa</taxon>
        <taxon>Arthropoda</taxon>
        <taxon>Chelicerata</taxon>
        <taxon>Arachnida</taxon>
        <taxon>Acari</taxon>
        <taxon>Parasitiformes</taxon>
        <taxon>Ixodida</taxon>
        <taxon>Ixodoidea</taxon>
        <taxon>Ixodidae</taxon>
        <taxon>Amblyomminae</taxon>
        <taxon>Amblyomma</taxon>
    </lineage>
</organism>
<keyword evidence="2" id="KW-0732">Signal</keyword>
<evidence type="ECO:0000313" key="4">
    <source>
        <dbReference type="Proteomes" id="UP001321473"/>
    </source>
</evidence>
<accession>A0AAQ4FJ79</accession>